<dbReference type="Gene3D" id="3.40.50.300">
    <property type="entry name" value="P-loop containing nucleotide triphosphate hydrolases"/>
    <property type="match status" value="1"/>
</dbReference>
<dbReference type="GO" id="GO:0005524">
    <property type="term" value="F:ATP binding"/>
    <property type="evidence" value="ECO:0007669"/>
    <property type="project" value="UniProtKB-KW"/>
</dbReference>
<feature type="compositionally biased region" description="Basic and acidic residues" evidence="9">
    <location>
        <begin position="281"/>
        <end position="309"/>
    </location>
</feature>
<feature type="region of interest" description="Disordered" evidence="9">
    <location>
        <begin position="708"/>
        <end position="754"/>
    </location>
</feature>
<evidence type="ECO:0000256" key="3">
    <source>
        <dbReference type="ARBA" id="ARBA00022741"/>
    </source>
</evidence>
<keyword evidence="6" id="KW-0067">ATP-binding</keyword>
<feature type="compositionally biased region" description="Basic and acidic residues" evidence="9">
    <location>
        <begin position="377"/>
        <end position="387"/>
    </location>
</feature>
<dbReference type="InterPro" id="IPR038718">
    <property type="entry name" value="SNF2-like_sf"/>
</dbReference>
<dbReference type="SUPFAM" id="SSF52540">
    <property type="entry name" value="P-loop containing nucleoside triphosphate hydrolases"/>
    <property type="match status" value="2"/>
</dbReference>
<feature type="compositionally biased region" description="Basic and acidic residues" evidence="9">
    <location>
        <begin position="1548"/>
        <end position="1565"/>
    </location>
</feature>
<evidence type="ECO:0000256" key="2">
    <source>
        <dbReference type="ARBA" id="ARBA00007025"/>
    </source>
</evidence>
<feature type="compositionally biased region" description="Basic residues" evidence="9">
    <location>
        <begin position="838"/>
        <end position="849"/>
    </location>
</feature>
<feature type="compositionally biased region" description="Basic residues" evidence="9">
    <location>
        <begin position="1076"/>
        <end position="1098"/>
    </location>
</feature>
<dbReference type="InParanoid" id="E2BPY2"/>
<gene>
    <name evidence="12" type="ORF">EAI_09023</name>
</gene>
<comment type="similarity">
    <text evidence="2">Belongs to the SNF2/RAD54 helicase family.</text>
</comment>
<dbReference type="Gene3D" id="3.40.50.10810">
    <property type="entry name" value="Tandem AAA-ATPase domain"/>
    <property type="match status" value="1"/>
</dbReference>
<feature type="compositionally biased region" description="Basic and acidic residues" evidence="9">
    <location>
        <begin position="1127"/>
        <end position="1142"/>
    </location>
</feature>
<feature type="region of interest" description="Disordered" evidence="9">
    <location>
        <begin position="811"/>
        <end position="857"/>
    </location>
</feature>
<evidence type="ECO:0000313" key="12">
    <source>
        <dbReference type="EMBL" id="EFN82245.1"/>
    </source>
</evidence>
<protein>
    <submittedName>
        <fullName evidence="12">Transcriptional regulator ATRX-like protein</fullName>
    </submittedName>
</protein>
<dbReference type="InterPro" id="IPR014001">
    <property type="entry name" value="Helicase_ATP-bd"/>
</dbReference>
<evidence type="ECO:0000259" key="11">
    <source>
        <dbReference type="PROSITE" id="PS51194"/>
    </source>
</evidence>
<dbReference type="SMART" id="SM00487">
    <property type="entry name" value="DEXDc"/>
    <property type="match status" value="1"/>
</dbReference>
<feature type="compositionally biased region" description="Basic residues" evidence="9">
    <location>
        <begin position="217"/>
        <end position="230"/>
    </location>
</feature>
<keyword evidence="13" id="KW-1185">Reference proteome</keyword>
<feature type="compositionally biased region" description="Basic and acidic residues" evidence="9">
    <location>
        <begin position="322"/>
        <end position="334"/>
    </location>
</feature>
<dbReference type="GO" id="GO:0003677">
    <property type="term" value="F:DNA binding"/>
    <property type="evidence" value="ECO:0007669"/>
    <property type="project" value="UniProtKB-KW"/>
</dbReference>
<evidence type="ECO:0000256" key="9">
    <source>
        <dbReference type="SAM" id="MobiDB-lite"/>
    </source>
</evidence>
<feature type="region of interest" description="Disordered" evidence="9">
    <location>
        <begin position="1994"/>
        <end position="2019"/>
    </location>
</feature>
<feature type="compositionally biased region" description="Basic and acidic residues" evidence="9">
    <location>
        <begin position="454"/>
        <end position="482"/>
    </location>
</feature>
<proteinExistence type="inferred from homology"/>
<feature type="region of interest" description="Disordered" evidence="9">
    <location>
        <begin position="1548"/>
        <end position="1624"/>
    </location>
</feature>
<dbReference type="GO" id="GO:0005634">
    <property type="term" value="C:nucleus"/>
    <property type="evidence" value="ECO:0007669"/>
    <property type="project" value="UniProtKB-SubCell"/>
</dbReference>
<feature type="compositionally biased region" description="Basic and acidic residues" evidence="9">
    <location>
        <begin position="655"/>
        <end position="664"/>
    </location>
</feature>
<dbReference type="InterPro" id="IPR049730">
    <property type="entry name" value="SNF2/RAD54-like_C"/>
</dbReference>
<dbReference type="InterPro" id="IPR044574">
    <property type="entry name" value="ARIP4-like"/>
</dbReference>
<keyword evidence="3" id="KW-0547">Nucleotide-binding</keyword>
<dbReference type="InterPro" id="IPR000330">
    <property type="entry name" value="SNF2_N"/>
</dbReference>
<feature type="compositionally biased region" description="Polar residues" evidence="9">
    <location>
        <begin position="718"/>
        <end position="731"/>
    </location>
</feature>
<dbReference type="PROSITE" id="PS51194">
    <property type="entry name" value="HELICASE_CTER"/>
    <property type="match status" value="1"/>
</dbReference>
<dbReference type="Pfam" id="PF00271">
    <property type="entry name" value="Helicase_C"/>
    <property type="match status" value="1"/>
</dbReference>
<feature type="domain" description="Helicase ATP-binding" evidence="10">
    <location>
        <begin position="1219"/>
        <end position="1423"/>
    </location>
</feature>
<feature type="compositionally biased region" description="Basic and acidic residues" evidence="9">
    <location>
        <begin position="931"/>
        <end position="971"/>
    </location>
</feature>
<keyword evidence="7" id="KW-0238">DNA-binding</keyword>
<sequence>MLKIFNSSSKHATQQKKKDADSRNSRTAKNKIKKYHDSTSKSDGEDVECAKQSKEKYSSNSITSHNSNEMQKQEKCDNSKGKLLQMIREDNSDSSSKEFQKEKLLRNKYSSMRQLKDLDVDYTKSTTGENSSSEKVKHTKDNDEQLDLTLNDIKKVLKECKSICSSFQKYIEIIEGLYEKEDEENLLLLSIGKVNKLTTMLNKKQKDLATFHESWSKRPKSSRSAPKKMHKEVSCNEQPPEEKTDTHMKRKMHEDKPRNSENEQDSKEVSECDSDEIFSADESRSPRKINTTRDTDMSKVDNRASSDVDKTDDEDEQQTTNKSKDSEKNNENSRDSLIASPILGTLEQKKASAEGSNKQMIPECVNNADNKAQSKNRNTDSEIDKSELVNPNNYDNKTDDSSLKEINEKATSQDKNARNNLTAVKYMINESIDDMFESSFESEHVKDNPQGTDIETHNDKAEHTTKLTNIDTRDTSLKEEANHAAGDFENDKIQGENTGSKTFSPERNEKEMGSMSHNNPEEITLATNNENGDNVNNSRQEKAVSEKVDADDTESLEMAEALAKETLLESDSENATSNGSPHDASLTKKNRKEGETQEIDSDVSTVIVFRSPKNKNAADDTNVEVETNAIKSNVSKSNDKPNKDTCDKTTSSSDEDVKAEEAAKKALLACSTSDDSTTSQSRKVEEAATNSKKSELDANIKAKKALLASSNSDSSSDVQISETDANISGNGRKNKRNREHDSDSNSMLSTVKRRRLHLHKNVHYMNDTKLRMTCEVRVTSLSKKILKRYAHALQKSKQYLEHKTLKSLVNLDKLEKRHKHTRKGSDTSTGDDDALSKISRKSNKGRGKQTTKEAEESLMDHLKRVENDDLSTIQTVYSSDESVDRVAKVDAAPMSNEALMLEANKAAKQNLLNSDSDDMEKAMVSDNDNSTNHDDKNEKTEDKKKKSQKKSEEKNSKQELMSKKDKSEKSNWRRSKILTMKLSDTDSEAERGKWEKKQEKLIKKQEINTDSDEGEESMIKRKKKKGGRRILYSDSDVKLTDCDSNDSSKASDTKRNSSDSVISLGSVNAKKDKEKLKRKGRKRRDSKSSKPKRKRIKKMASDSDSSDTIQTSQGTPGKSGRKNIRKVLKDKQVAEDTKQAAKEEEERLKRIAERQALYNEMYEMRLAGEEKIDKLVLDFDTETKEELVSVHEDLVKRLKPHQAQGIKFMWDACFESLERIKSTSGSGCIIAHCMGLGKTLQVVALTHTLLNHETTDIKTVLIVCPLSTVLNWANEYKIWLADMDDDVNVYELTKTWSRKFVAEQSIRYNGGSRFKRNFERKCQLQRWQKTGGVLIIGYEMFRNLTGSNKNIRKGMKEALLECLIDPGPDLIVCDEGHLLKNEDTALSKCIRKVRTMRRIVLTGTPLQNNLIEYHCMVQFVKPNLLGTKKEFLNRFVNPITNGQFDDSTAYDVKLMKKRAHVLHKMLEGSVQRFDYSVLTPFLPPKQEYVIFVRLTETQIKMYQYYLDNLARRHHGTGGSLFADFQALQRVWTHPIVLRLNAEKIEKANEKKGFSSDTEGSLKDFINDDSTESESSSSESSNDSDIQTIDETKDNTNIPRRKTRNNPGVEEPEPEEPSPKEGEETVEWWSQFVQPEHFEDMKVSAKLLLLFGILKECEQIGDKVLVFSQSLYSLTLIEEFLRRIDDETQNNKHLESLDNHTGNWSLGLDYFRLDGQTSADNRSAWCRIFNKPTNTRARLFLISTRAGGLGINLTAANRVIIFDASWNPSHDVQSIFRIYRFGQKKPCYVYRFLAAKTMEEKIYNRQVTKLSLSCRVVDEQQIERHYSNQNLNELYKFEAYDTERPTLNLPKDRLLAEIFLKYKDVVENYHEHDSLLENKAEEELDEEERKQAWLEYEEEKKGKPMVVAYPNNVFQHQYNMMMNAEQAGLLPQNFSLQAEYENLQQLICKDFPNATLEQQKMMTNRALVEMYNYWERQAVLQPVANRVPFRVTPSTSNAGALNTQVAQTVQPAATNKNQEE</sequence>
<feature type="compositionally biased region" description="Polar residues" evidence="9">
    <location>
        <begin position="58"/>
        <end position="70"/>
    </location>
</feature>
<evidence type="ECO:0000256" key="6">
    <source>
        <dbReference type="ARBA" id="ARBA00022840"/>
    </source>
</evidence>
<dbReference type="PROSITE" id="PS51192">
    <property type="entry name" value="HELICASE_ATP_BIND_1"/>
    <property type="match status" value="1"/>
</dbReference>
<feature type="compositionally biased region" description="Basic and acidic residues" evidence="9">
    <location>
        <begin position="71"/>
        <end position="80"/>
    </location>
</feature>
<dbReference type="CDD" id="cd18793">
    <property type="entry name" value="SF2_C_SNF"/>
    <property type="match status" value="1"/>
</dbReference>
<evidence type="ECO:0000313" key="13">
    <source>
        <dbReference type="Proteomes" id="UP000008237"/>
    </source>
</evidence>
<dbReference type="Proteomes" id="UP000008237">
    <property type="component" value="Unassembled WGS sequence"/>
</dbReference>
<evidence type="ECO:0000256" key="7">
    <source>
        <dbReference type="ARBA" id="ARBA00023125"/>
    </source>
</evidence>
<dbReference type="EMBL" id="GL449669">
    <property type="protein sequence ID" value="EFN82245.1"/>
    <property type="molecule type" value="Genomic_DNA"/>
</dbReference>
<feature type="domain" description="Helicase C-terminal" evidence="11">
    <location>
        <begin position="1651"/>
        <end position="1822"/>
    </location>
</feature>
<feature type="compositionally biased region" description="Low complexity" evidence="9">
    <location>
        <begin position="1572"/>
        <end position="1584"/>
    </location>
</feature>
<dbReference type="PANTHER" id="PTHR45797">
    <property type="entry name" value="RAD54-LIKE"/>
    <property type="match status" value="1"/>
</dbReference>
<reference evidence="12 13" key="1">
    <citation type="journal article" date="2010" name="Science">
        <title>Genomic comparison of the ants Camponotus floridanus and Harpegnathos saltator.</title>
        <authorList>
            <person name="Bonasio R."/>
            <person name="Zhang G."/>
            <person name="Ye C."/>
            <person name="Mutti N.S."/>
            <person name="Fang X."/>
            <person name="Qin N."/>
            <person name="Donahue G."/>
            <person name="Yang P."/>
            <person name="Li Q."/>
            <person name="Li C."/>
            <person name="Zhang P."/>
            <person name="Huang Z."/>
            <person name="Berger S.L."/>
            <person name="Reinberg D."/>
            <person name="Wang J."/>
            <person name="Liebig J."/>
        </authorList>
    </citation>
    <scope>NUCLEOTIDE SEQUENCE [LARGE SCALE GENOMIC DNA]</scope>
    <source>
        <strain evidence="12 13">R22 G/1</strain>
    </source>
</reference>
<dbReference type="PANTHER" id="PTHR45797:SF3">
    <property type="entry name" value="TRANSCRIPTIONAL REGULATOR ATRX HOMOLOG"/>
    <property type="match status" value="1"/>
</dbReference>
<feature type="compositionally biased region" description="Polar residues" evidence="9">
    <location>
        <begin position="367"/>
        <end position="376"/>
    </location>
</feature>
<feature type="compositionally biased region" description="Basic and acidic residues" evidence="9">
    <location>
        <begin position="539"/>
        <end position="550"/>
    </location>
</feature>
<evidence type="ECO:0000256" key="8">
    <source>
        <dbReference type="ARBA" id="ARBA00023242"/>
    </source>
</evidence>
<feature type="compositionally biased region" description="Low complexity" evidence="9">
    <location>
        <begin position="708"/>
        <end position="717"/>
    </location>
</feature>
<dbReference type="OMA" id="QYNMMMN"/>
<dbReference type="Pfam" id="PF00176">
    <property type="entry name" value="SNF2-rel_dom"/>
    <property type="match status" value="1"/>
</dbReference>
<evidence type="ECO:0000256" key="1">
    <source>
        <dbReference type="ARBA" id="ARBA00004123"/>
    </source>
</evidence>
<feature type="region of interest" description="Disordered" evidence="9">
    <location>
        <begin position="1"/>
        <end position="101"/>
    </location>
</feature>
<evidence type="ECO:0000256" key="4">
    <source>
        <dbReference type="ARBA" id="ARBA00022801"/>
    </source>
</evidence>
<feature type="region of interest" description="Disordered" evidence="9">
    <location>
        <begin position="120"/>
        <end position="141"/>
    </location>
</feature>
<feature type="compositionally biased region" description="Basic and acidic residues" evidence="9">
    <location>
        <begin position="396"/>
        <end position="414"/>
    </location>
</feature>
<dbReference type="InterPro" id="IPR027417">
    <property type="entry name" value="P-loop_NTPase"/>
</dbReference>
<evidence type="ECO:0000259" key="10">
    <source>
        <dbReference type="PROSITE" id="PS51192"/>
    </source>
</evidence>
<feature type="region of interest" description="Disordered" evidence="9">
    <location>
        <begin position="920"/>
        <end position="1142"/>
    </location>
</feature>
<keyword evidence="5" id="KW-0347">Helicase</keyword>
<dbReference type="STRING" id="610380.E2BPY2"/>
<feature type="compositionally biased region" description="Basic and acidic residues" evidence="9">
    <location>
        <begin position="240"/>
        <end position="270"/>
    </location>
</feature>
<dbReference type="OrthoDB" id="9900844at2759"/>
<feature type="compositionally biased region" description="Basic and acidic residues" evidence="9">
    <location>
        <begin position="132"/>
        <end position="141"/>
    </location>
</feature>
<dbReference type="GO" id="GO:0016887">
    <property type="term" value="F:ATP hydrolysis activity"/>
    <property type="evidence" value="ECO:0007669"/>
    <property type="project" value="InterPro"/>
</dbReference>
<comment type="subcellular location">
    <subcellularLocation>
        <location evidence="1">Nucleus</location>
    </subcellularLocation>
</comment>
<accession>E2BPY2</accession>
<feature type="compositionally biased region" description="Basic and acidic residues" evidence="9">
    <location>
        <begin position="87"/>
        <end position="101"/>
    </location>
</feature>
<feature type="region of interest" description="Disordered" evidence="9">
    <location>
        <begin position="441"/>
        <end position="694"/>
    </location>
</feature>
<keyword evidence="8" id="KW-0539">Nucleus</keyword>
<feature type="compositionally biased region" description="Basic and acidic residues" evidence="9">
    <location>
        <begin position="35"/>
        <end position="57"/>
    </location>
</feature>
<feature type="compositionally biased region" description="Polar residues" evidence="9">
    <location>
        <begin position="525"/>
        <end position="538"/>
    </location>
</feature>
<keyword evidence="4" id="KW-0378">Hydrolase</keyword>
<feature type="region of interest" description="Disordered" evidence="9">
    <location>
        <begin position="209"/>
        <end position="414"/>
    </location>
</feature>
<feature type="compositionally biased region" description="Basic and acidic residues" evidence="9">
    <location>
        <begin position="682"/>
        <end position="694"/>
    </location>
</feature>
<dbReference type="GO" id="GO:0004386">
    <property type="term" value="F:helicase activity"/>
    <property type="evidence" value="ECO:0007669"/>
    <property type="project" value="UniProtKB-KW"/>
</dbReference>
<dbReference type="InterPro" id="IPR001650">
    <property type="entry name" value="Helicase_C-like"/>
</dbReference>
<feature type="compositionally biased region" description="Polar residues" evidence="9">
    <location>
        <begin position="1"/>
        <end position="12"/>
    </location>
</feature>
<feature type="compositionally biased region" description="Basic and acidic residues" evidence="9">
    <location>
        <begin position="988"/>
        <end position="1007"/>
    </location>
</feature>
<evidence type="ECO:0000256" key="5">
    <source>
        <dbReference type="ARBA" id="ARBA00022806"/>
    </source>
</evidence>
<feature type="compositionally biased region" description="Basic and acidic residues" evidence="9">
    <location>
        <begin position="637"/>
        <end position="647"/>
    </location>
</feature>
<organism evidence="13">
    <name type="scientific">Harpegnathos saltator</name>
    <name type="common">Jerdon's jumping ant</name>
    <dbReference type="NCBI Taxonomy" id="610380"/>
    <lineage>
        <taxon>Eukaryota</taxon>
        <taxon>Metazoa</taxon>
        <taxon>Ecdysozoa</taxon>
        <taxon>Arthropoda</taxon>
        <taxon>Hexapoda</taxon>
        <taxon>Insecta</taxon>
        <taxon>Pterygota</taxon>
        <taxon>Neoptera</taxon>
        <taxon>Endopterygota</taxon>
        <taxon>Hymenoptera</taxon>
        <taxon>Apocrita</taxon>
        <taxon>Aculeata</taxon>
        <taxon>Formicoidea</taxon>
        <taxon>Formicidae</taxon>
        <taxon>Ponerinae</taxon>
        <taxon>Ponerini</taxon>
        <taxon>Harpegnathos</taxon>
    </lineage>
</organism>
<dbReference type="SMART" id="SM00490">
    <property type="entry name" value="HELICc"/>
    <property type="match status" value="1"/>
</dbReference>
<feature type="compositionally biased region" description="Low complexity" evidence="9">
    <location>
        <begin position="665"/>
        <end position="681"/>
    </location>
</feature>
<name>E2BPY2_HARSA</name>